<keyword evidence="5" id="KW-1015">Disulfide bond</keyword>
<evidence type="ECO:0000256" key="2">
    <source>
        <dbReference type="ARBA" id="ARBA00022723"/>
    </source>
</evidence>
<accession>A0A5B8ULS7</accession>
<dbReference type="KEGG" id="fgg:FSB75_17530"/>
<dbReference type="InterPro" id="IPR005805">
    <property type="entry name" value="Rieske_Fe-S_prot_C"/>
</dbReference>
<keyword evidence="2" id="KW-0479">Metal-binding</keyword>
<dbReference type="GO" id="GO:0046872">
    <property type="term" value="F:metal ion binding"/>
    <property type="evidence" value="ECO:0007669"/>
    <property type="project" value="UniProtKB-KW"/>
</dbReference>
<evidence type="ECO:0000256" key="4">
    <source>
        <dbReference type="ARBA" id="ARBA00023014"/>
    </source>
</evidence>
<reference evidence="7 8" key="1">
    <citation type="journal article" date="2015" name="Int. J. Syst. Evol. Microbiol.">
        <title>Flavisolibacter ginsenosidimutans sp. nov., with ginsenoside-converting activity isolated from soil used for cultivating ginseng.</title>
        <authorList>
            <person name="Zhao Y."/>
            <person name="Liu Q."/>
            <person name="Kang M.S."/>
            <person name="Jin F."/>
            <person name="Yu H."/>
            <person name="Im W.T."/>
        </authorList>
    </citation>
    <scope>NUCLEOTIDE SEQUENCE [LARGE SCALE GENOMIC DNA]</scope>
    <source>
        <strain evidence="7 8">Gsoil 636</strain>
    </source>
</reference>
<dbReference type="Pfam" id="PF01266">
    <property type="entry name" value="DAO"/>
    <property type="match status" value="1"/>
</dbReference>
<dbReference type="SUPFAM" id="SSF51905">
    <property type="entry name" value="FAD/NAD(P)-binding domain"/>
    <property type="match status" value="1"/>
</dbReference>
<protein>
    <submittedName>
        <fullName evidence="7">FAD-dependent oxidoreductase</fullName>
    </submittedName>
</protein>
<feature type="domain" description="Rieske" evidence="6">
    <location>
        <begin position="420"/>
        <end position="510"/>
    </location>
</feature>
<dbReference type="InterPro" id="IPR006076">
    <property type="entry name" value="FAD-dep_OxRdtase"/>
</dbReference>
<dbReference type="InterPro" id="IPR036922">
    <property type="entry name" value="Rieske_2Fe-2S_sf"/>
</dbReference>
<evidence type="ECO:0000256" key="3">
    <source>
        <dbReference type="ARBA" id="ARBA00023004"/>
    </source>
</evidence>
<gene>
    <name evidence="7" type="ORF">FSB75_17530</name>
</gene>
<keyword evidence="1" id="KW-0001">2Fe-2S</keyword>
<evidence type="ECO:0000313" key="7">
    <source>
        <dbReference type="EMBL" id="QEC57627.1"/>
    </source>
</evidence>
<keyword evidence="3" id="KW-0408">Iron</keyword>
<dbReference type="PROSITE" id="PS51296">
    <property type="entry name" value="RIESKE"/>
    <property type="match status" value="1"/>
</dbReference>
<dbReference type="Pfam" id="PF00355">
    <property type="entry name" value="Rieske"/>
    <property type="match status" value="1"/>
</dbReference>
<dbReference type="RefSeq" id="WP_146790147.1">
    <property type="nucleotide sequence ID" value="NZ_BAABIO010000003.1"/>
</dbReference>
<evidence type="ECO:0000259" key="6">
    <source>
        <dbReference type="PROSITE" id="PS51296"/>
    </source>
</evidence>
<dbReference type="InterPro" id="IPR017941">
    <property type="entry name" value="Rieske_2Fe-2S"/>
</dbReference>
<keyword evidence="4" id="KW-0411">Iron-sulfur</keyword>
<dbReference type="PANTHER" id="PTHR13847:SF274">
    <property type="entry name" value="RIESKE 2FE-2S IRON-SULFUR PROTEIN YHFW-RELATED"/>
    <property type="match status" value="1"/>
</dbReference>
<dbReference type="Gene3D" id="3.50.50.60">
    <property type="entry name" value="FAD/NAD(P)-binding domain"/>
    <property type="match status" value="1"/>
</dbReference>
<evidence type="ECO:0000256" key="1">
    <source>
        <dbReference type="ARBA" id="ARBA00022714"/>
    </source>
</evidence>
<dbReference type="GO" id="GO:0005737">
    <property type="term" value="C:cytoplasm"/>
    <property type="evidence" value="ECO:0007669"/>
    <property type="project" value="TreeGrafter"/>
</dbReference>
<keyword evidence="8" id="KW-1185">Reference proteome</keyword>
<name>A0A5B8ULS7_9BACT</name>
<dbReference type="PANTHER" id="PTHR13847">
    <property type="entry name" value="SARCOSINE DEHYDROGENASE-RELATED"/>
    <property type="match status" value="1"/>
</dbReference>
<dbReference type="AlphaFoldDB" id="A0A5B8ULS7"/>
<dbReference type="FunFam" id="2.102.10.10:FF:000014">
    <property type="entry name" value="Oxidoreductase, FAD dependent"/>
    <property type="match status" value="1"/>
</dbReference>
<dbReference type="GO" id="GO:0051537">
    <property type="term" value="F:2 iron, 2 sulfur cluster binding"/>
    <property type="evidence" value="ECO:0007669"/>
    <property type="project" value="UniProtKB-KW"/>
</dbReference>
<dbReference type="OrthoDB" id="9767869at2"/>
<dbReference type="PRINTS" id="PR00162">
    <property type="entry name" value="RIESKE"/>
</dbReference>
<dbReference type="EMBL" id="CP042433">
    <property type="protein sequence ID" value="QEC57627.1"/>
    <property type="molecule type" value="Genomic_DNA"/>
</dbReference>
<dbReference type="InterPro" id="IPR036188">
    <property type="entry name" value="FAD/NAD-bd_sf"/>
</dbReference>
<evidence type="ECO:0000256" key="5">
    <source>
        <dbReference type="ARBA" id="ARBA00023157"/>
    </source>
</evidence>
<proteinExistence type="predicted"/>
<dbReference type="Proteomes" id="UP000321204">
    <property type="component" value="Chromosome"/>
</dbReference>
<organism evidence="7 8">
    <name type="scientific">Flavisolibacter ginsenosidimutans</name>
    <dbReference type="NCBI Taxonomy" id="661481"/>
    <lineage>
        <taxon>Bacteria</taxon>
        <taxon>Pseudomonadati</taxon>
        <taxon>Bacteroidota</taxon>
        <taxon>Chitinophagia</taxon>
        <taxon>Chitinophagales</taxon>
        <taxon>Chitinophagaceae</taxon>
        <taxon>Flavisolibacter</taxon>
    </lineage>
</organism>
<dbReference type="Gene3D" id="2.102.10.10">
    <property type="entry name" value="Rieske [2Fe-2S] iron-sulphur domain"/>
    <property type="match status" value="1"/>
</dbReference>
<dbReference type="Gene3D" id="3.30.9.10">
    <property type="entry name" value="D-Amino Acid Oxidase, subunit A, domain 2"/>
    <property type="match status" value="1"/>
</dbReference>
<evidence type="ECO:0000313" key="8">
    <source>
        <dbReference type="Proteomes" id="UP000321204"/>
    </source>
</evidence>
<dbReference type="GO" id="GO:0016020">
    <property type="term" value="C:membrane"/>
    <property type="evidence" value="ECO:0007669"/>
    <property type="project" value="InterPro"/>
</dbReference>
<sequence length="510" mass="56200">MQRDGANISLWQSGINDYTPSNTGSAEAVYDVLIAGGGITGVTTGLLLQKAGKKVVLAEAHTLCFGTTGGTTAHINSFFDTSYDQIENDFGKDAAKQIAEATKQARELFKTNVAQYKIDCGFEEKDGYVYAQTEQQVQELDKMFEASRAVGANIEYVQQIPLPVDFQKAIVYHEQAQLHPTRYVFALAKVFEEAGGVVLQNCPVNKVEKEDDLLLIETGIGTLKARALIWATHIPPGINLLHFRNAPYRSYAVALKLADDNYPDALVYDMYDPYYYYRTQQIDGEKYLIAGGEDHKTAHEENTAACFDHLLAHVRHYFTIKEVSRRWSSQYFEPADGLAYIGHLPGNPDNVYVATGYGGNGITYSHIAAITLTGLLTKGNSEFKDLFSPSRIKPIAGFAAFVQENADVVKEFVAKRIAVEKIQGLAELAHNEAKVVKYEGEKIALYKDEAGGVHAINPVCTHAKCIVAWNNTEKSWDCPCHGARYNMDGEVLTGPAQNGLEKIELGTSKS</sequence>
<dbReference type="SUPFAM" id="SSF50022">
    <property type="entry name" value="ISP domain"/>
    <property type="match status" value="1"/>
</dbReference>